<feature type="transmembrane region" description="Helical" evidence="5">
    <location>
        <begin position="145"/>
        <end position="170"/>
    </location>
</feature>
<gene>
    <name evidence="7" type="ORF">BN159_2034</name>
</gene>
<feature type="domain" description="ABC-2 type transporter transmembrane" evidence="6">
    <location>
        <begin position="34"/>
        <end position="227"/>
    </location>
</feature>
<dbReference type="OrthoDB" id="4239003at2"/>
<evidence type="ECO:0000256" key="2">
    <source>
        <dbReference type="ARBA" id="ARBA00022692"/>
    </source>
</evidence>
<dbReference type="Pfam" id="PF01061">
    <property type="entry name" value="ABC2_membrane"/>
    <property type="match status" value="1"/>
</dbReference>
<dbReference type="STRING" id="1214101.BN159_2034"/>
<keyword evidence="8" id="KW-1185">Reference proteome</keyword>
<feature type="transmembrane region" description="Helical" evidence="5">
    <location>
        <begin position="120"/>
        <end position="139"/>
    </location>
</feature>
<dbReference type="PANTHER" id="PTHR43229:SF3">
    <property type="entry name" value="ABC-TYPE MULTIDRUG TRANSPORT SYSTEM, PERMEASE COMPONENT"/>
    <property type="match status" value="1"/>
</dbReference>
<comment type="subcellular location">
    <subcellularLocation>
        <location evidence="1">Membrane</location>
        <topology evidence="1">Multi-pass membrane protein</topology>
    </subcellularLocation>
</comment>
<dbReference type="RefSeq" id="WP_015656807.1">
    <property type="nucleotide sequence ID" value="NC_020504.1"/>
</dbReference>
<sequence length="275" mass="29049">MTASTRPNASTRPKALPLLRHGSAIALADLAVIYTWKTWLFGWLVRMLSQVLFFTLVARLTDAGGDEEFLVIGNALMVCAIEATMVVASSAWERSLGTLPLLVAAPTHLAWTFVVRSLQWVLTGTATSLVALFALGPVFGVRWTLGSASAAVVLVLLTALGTYCVGLALAALVADRPSLRNLVSNVAYLGMMVVCGVQVPVDHWPVPVQLLAQTIPLTHELAALRGVVDGDPAARILGRAVLGAVTGAGWLAMAVLGFGRVARRGRRTGTIEFGT</sequence>
<dbReference type="PATRIC" id="fig|1214101.3.peg.2065"/>
<organism evidence="7 8">
    <name type="scientific">Streptomyces davaonensis (strain DSM 101723 / JCM 4913 / KCC S-0913 / 768)</name>
    <dbReference type="NCBI Taxonomy" id="1214101"/>
    <lineage>
        <taxon>Bacteria</taxon>
        <taxon>Bacillati</taxon>
        <taxon>Actinomycetota</taxon>
        <taxon>Actinomycetes</taxon>
        <taxon>Kitasatosporales</taxon>
        <taxon>Streptomycetaceae</taxon>
        <taxon>Streptomyces</taxon>
    </lineage>
</organism>
<evidence type="ECO:0000256" key="1">
    <source>
        <dbReference type="ARBA" id="ARBA00004141"/>
    </source>
</evidence>
<keyword evidence="2 5" id="KW-0812">Transmembrane</keyword>
<dbReference type="InterPro" id="IPR051784">
    <property type="entry name" value="Nod_factor_ABC_transporter"/>
</dbReference>
<evidence type="ECO:0000313" key="7">
    <source>
        <dbReference type="EMBL" id="CCK26413.1"/>
    </source>
</evidence>
<dbReference type="GO" id="GO:0016020">
    <property type="term" value="C:membrane"/>
    <property type="evidence" value="ECO:0007669"/>
    <property type="project" value="UniProtKB-SubCell"/>
</dbReference>
<dbReference type="Proteomes" id="UP000008043">
    <property type="component" value="Chromosome"/>
</dbReference>
<dbReference type="AlphaFoldDB" id="K4QZB9"/>
<dbReference type="eggNOG" id="COG0842">
    <property type="taxonomic scope" value="Bacteria"/>
</dbReference>
<evidence type="ECO:0000313" key="8">
    <source>
        <dbReference type="Proteomes" id="UP000008043"/>
    </source>
</evidence>
<dbReference type="InterPro" id="IPR013525">
    <property type="entry name" value="ABC2_TM"/>
</dbReference>
<evidence type="ECO:0000256" key="4">
    <source>
        <dbReference type="ARBA" id="ARBA00023136"/>
    </source>
</evidence>
<evidence type="ECO:0000256" key="5">
    <source>
        <dbReference type="SAM" id="Phobius"/>
    </source>
</evidence>
<dbReference type="GO" id="GO:0140359">
    <property type="term" value="F:ABC-type transporter activity"/>
    <property type="evidence" value="ECO:0007669"/>
    <property type="project" value="InterPro"/>
</dbReference>
<feature type="transmembrane region" description="Helical" evidence="5">
    <location>
        <begin position="236"/>
        <end position="258"/>
    </location>
</feature>
<dbReference type="EMBL" id="HE971709">
    <property type="protein sequence ID" value="CCK26413.1"/>
    <property type="molecule type" value="Genomic_DNA"/>
</dbReference>
<reference evidence="7 8" key="1">
    <citation type="journal article" date="2012" name="J. Bacteriol.">
        <title>Genome sequence of the bacterium Streptomyces davawensis JCM 4913 and heterologous production of the unique antibiotic roseoflavin.</title>
        <authorList>
            <person name="Jankowitsch F."/>
            <person name="Schwarz J."/>
            <person name="Ruckert C."/>
            <person name="Gust B."/>
            <person name="Szczepanowski R."/>
            <person name="Blom J."/>
            <person name="Pelzer S."/>
            <person name="Kalinowski J."/>
            <person name="Mack M."/>
        </authorList>
    </citation>
    <scope>NUCLEOTIDE SEQUENCE [LARGE SCALE GENOMIC DNA]</scope>
    <source>
        <strain evidence="8">DSM 101723 / JCM 4913 / KCC S-0913 / 768</strain>
    </source>
</reference>
<protein>
    <submittedName>
        <fullName evidence="7">Putative membrane protein</fullName>
    </submittedName>
</protein>
<dbReference type="HOGENOM" id="CLU_088257_0_0_11"/>
<dbReference type="KEGG" id="sdv:BN159_2034"/>
<accession>K4QZB9</accession>
<keyword evidence="3 5" id="KW-1133">Transmembrane helix</keyword>
<feature type="transmembrane region" description="Helical" evidence="5">
    <location>
        <begin position="182"/>
        <end position="201"/>
    </location>
</feature>
<evidence type="ECO:0000256" key="3">
    <source>
        <dbReference type="ARBA" id="ARBA00022989"/>
    </source>
</evidence>
<proteinExistence type="predicted"/>
<feature type="transmembrane region" description="Helical" evidence="5">
    <location>
        <begin position="69"/>
        <end position="92"/>
    </location>
</feature>
<dbReference type="PANTHER" id="PTHR43229">
    <property type="entry name" value="NODULATION PROTEIN J"/>
    <property type="match status" value="1"/>
</dbReference>
<name>K4QZB9_STRDJ</name>
<keyword evidence="4 5" id="KW-0472">Membrane</keyword>
<evidence type="ECO:0000259" key="6">
    <source>
        <dbReference type="Pfam" id="PF01061"/>
    </source>
</evidence>